<dbReference type="Proteomes" id="UP000266292">
    <property type="component" value="Chromosome"/>
</dbReference>
<accession>A0A1X9YVR4</accession>
<dbReference type="InterPro" id="IPR013094">
    <property type="entry name" value="AB_hydrolase_3"/>
</dbReference>
<sequence>MKINKNLLVAALPLVGAAVVYKWSTWKTELVKALIKRQKEKGDYNRFIKNFPDPPESLHKKYTFEKIDISGARGYWINKAKASKGVLVYLHGGGYVFGPLEVQWKYIARMSDEVGMAAVVIDYKMAPEHPFPAGLHDVEKIVTTLQAEGAIPGAYYMLGDSAGGGMAIAATNLLMEKKAPLPEKLILMSPWLDLSMRNPAIAFTADKDIMLPLEEIKNSAKKYVPDGDFQNPLVSPLYGNVAGLPPTLIQLGTAEAFLWDNRKFVQKLTEANVEVQYEEYAEMFHVFALVHMLKEGRQALKSQVRFLEG</sequence>
<evidence type="ECO:0000256" key="1">
    <source>
        <dbReference type="ARBA" id="ARBA00022801"/>
    </source>
</evidence>
<evidence type="ECO:0000313" key="4">
    <source>
        <dbReference type="Proteomes" id="UP000266292"/>
    </source>
</evidence>
<dbReference type="Gene3D" id="3.40.50.1820">
    <property type="entry name" value="alpha/beta hydrolase"/>
    <property type="match status" value="1"/>
</dbReference>
<name>A0A1X9YVR4_9BACT</name>
<dbReference type="Pfam" id="PF07859">
    <property type="entry name" value="Abhydrolase_3"/>
    <property type="match status" value="1"/>
</dbReference>
<dbReference type="STRING" id="709015.GCA_000472485_03464"/>
<dbReference type="KEGG" id="pact:CA264_17165"/>
<organism evidence="3 4">
    <name type="scientific">Pontibacter actiniarum</name>
    <dbReference type="NCBI Taxonomy" id="323450"/>
    <lineage>
        <taxon>Bacteria</taxon>
        <taxon>Pseudomonadati</taxon>
        <taxon>Bacteroidota</taxon>
        <taxon>Cytophagia</taxon>
        <taxon>Cytophagales</taxon>
        <taxon>Hymenobacteraceae</taxon>
        <taxon>Pontibacter</taxon>
    </lineage>
</organism>
<evidence type="ECO:0000313" key="3">
    <source>
        <dbReference type="EMBL" id="ARS37017.1"/>
    </source>
</evidence>
<dbReference type="OrthoDB" id="9815425at2"/>
<feature type="domain" description="Alpha/beta hydrolase fold-3" evidence="2">
    <location>
        <begin position="87"/>
        <end position="288"/>
    </location>
</feature>
<dbReference type="PANTHER" id="PTHR48081">
    <property type="entry name" value="AB HYDROLASE SUPERFAMILY PROTEIN C4A8.06C"/>
    <property type="match status" value="1"/>
</dbReference>
<reference evidence="4" key="1">
    <citation type="submission" date="2017-05" db="EMBL/GenBank/DDBJ databases">
        <authorList>
            <person name="Ray J."/>
            <person name="Price M."/>
            <person name="Deutschbauer A."/>
        </authorList>
    </citation>
    <scope>NUCLEOTIDE SEQUENCE [LARGE SCALE GENOMIC DNA]</scope>
    <source>
        <strain evidence="4">DSM 19842</strain>
    </source>
</reference>
<dbReference type="AlphaFoldDB" id="A0A1X9YVR4"/>
<evidence type="ECO:0000259" key="2">
    <source>
        <dbReference type="Pfam" id="PF07859"/>
    </source>
</evidence>
<dbReference type="RefSeq" id="WP_025608634.1">
    <property type="nucleotide sequence ID" value="NZ_CP021235.1"/>
</dbReference>
<keyword evidence="1" id="KW-0378">Hydrolase</keyword>
<dbReference type="InterPro" id="IPR050300">
    <property type="entry name" value="GDXG_lipolytic_enzyme"/>
</dbReference>
<dbReference type="EMBL" id="CP021235">
    <property type="protein sequence ID" value="ARS37017.1"/>
    <property type="molecule type" value="Genomic_DNA"/>
</dbReference>
<dbReference type="SUPFAM" id="SSF53474">
    <property type="entry name" value="alpha/beta-Hydrolases"/>
    <property type="match status" value="1"/>
</dbReference>
<proteinExistence type="predicted"/>
<gene>
    <name evidence="3" type="ORF">CA264_17165</name>
</gene>
<dbReference type="InterPro" id="IPR029058">
    <property type="entry name" value="AB_hydrolase_fold"/>
</dbReference>
<dbReference type="GO" id="GO:0016787">
    <property type="term" value="F:hydrolase activity"/>
    <property type="evidence" value="ECO:0007669"/>
    <property type="project" value="UniProtKB-KW"/>
</dbReference>
<keyword evidence="4" id="KW-1185">Reference proteome</keyword>
<protein>
    <recommendedName>
        <fullName evidence="2">Alpha/beta hydrolase fold-3 domain-containing protein</fullName>
    </recommendedName>
</protein>
<dbReference type="PANTHER" id="PTHR48081:SF8">
    <property type="entry name" value="ALPHA_BETA HYDROLASE FOLD-3 DOMAIN-CONTAINING PROTEIN-RELATED"/>
    <property type="match status" value="1"/>
</dbReference>